<dbReference type="CDD" id="cd06170">
    <property type="entry name" value="LuxR_C_like"/>
    <property type="match status" value="1"/>
</dbReference>
<dbReference type="PROSITE" id="PS00622">
    <property type="entry name" value="HTH_LUXR_1"/>
    <property type="match status" value="1"/>
</dbReference>
<organism evidence="4 5">
    <name type="scientific">Streptomyces canarius</name>
    <dbReference type="NCBI Taxonomy" id="285453"/>
    <lineage>
        <taxon>Bacteria</taxon>
        <taxon>Bacillati</taxon>
        <taxon>Actinomycetota</taxon>
        <taxon>Actinomycetes</taxon>
        <taxon>Kitasatosporales</taxon>
        <taxon>Streptomycetaceae</taxon>
        <taxon>Streptomyces</taxon>
    </lineage>
</organism>
<dbReference type="Proteomes" id="UP000653644">
    <property type="component" value="Unassembled WGS sequence"/>
</dbReference>
<dbReference type="Pfam" id="PF13191">
    <property type="entry name" value="AAA_16"/>
    <property type="match status" value="1"/>
</dbReference>
<evidence type="ECO:0000313" key="4">
    <source>
        <dbReference type="EMBL" id="GHA53269.1"/>
    </source>
</evidence>
<dbReference type="PRINTS" id="PR00038">
    <property type="entry name" value="HTHLUXR"/>
</dbReference>
<dbReference type="PROSITE" id="PS50043">
    <property type="entry name" value="HTH_LUXR_2"/>
    <property type="match status" value="1"/>
</dbReference>
<proteinExistence type="predicted"/>
<dbReference type="SUPFAM" id="SSF46894">
    <property type="entry name" value="C-terminal effector domain of the bipartite response regulators"/>
    <property type="match status" value="1"/>
</dbReference>
<reference evidence="5" key="1">
    <citation type="journal article" date="2019" name="Int. J. Syst. Evol. Microbiol.">
        <title>The Global Catalogue of Microorganisms (GCM) 10K type strain sequencing project: providing services to taxonomists for standard genome sequencing and annotation.</title>
        <authorList>
            <consortium name="The Broad Institute Genomics Platform"/>
            <consortium name="The Broad Institute Genome Sequencing Center for Infectious Disease"/>
            <person name="Wu L."/>
            <person name="Ma J."/>
        </authorList>
    </citation>
    <scope>NUCLEOTIDE SEQUENCE [LARGE SCALE GENOMIC DNA]</scope>
    <source>
        <strain evidence="5">JCM 4733</strain>
    </source>
</reference>
<accession>A0ABQ3D307</accession>
<dbReference type="Gene3D" id="1.10.10.10">
    <property type="entry name" value="Winged helix-like DNA-binding domain superfamily/Winged helix DNA-binding domain"/>
    <property type="match status" value="1"/>
</dbReference>
<dbReference type="EMBL" id="BMVN01000032">
    <property type="protein sequence ID" value="GHA53269.1"/>
    <property type="molecule type" value="Genomic_DNA"/>
</dbReference>
<name>A0ABQ3D307_9ACTN</name>
<dbReference type="InterPro" id="IPR036388">
    <property type="entry name" value="WH-like_DNA-bd_sf"/>
</dbReference>
<dbReference type="InterPro" id="IPR000792">
    <property type="entry name" value="Tscrpt_reg_LuxR_C"/>
</dbReference>
<dbReference type="InterPro" id="IPR011990">
    <property type="entry name" value="TPR-like_helical_dom_sf"/>
</dbReference>
<protein>
    <submittedName>
        <fullName evidence="4">LuxR family transcriptional regulator</fullName>
    </submittedName>
</protein>
<sequence length="919" mass="99521">MDDATPPPSLFGRAEELRRIEAFLKRSRRQGDSLFLYGEPGVGKTRLLDAAADLASAQGVRVIRATGVQYMGDVSYGVLAELLLPMASALTELDNVFRDALLAAFGMLTGPIPRRLVILNACLALLRRQAESGPLLLVVDDLPWADGPSAVALGFVARRLTGSRVGLITAARNDERDHFQRSGLPALQVRPIDLTASDELLRAAFPHLVPGVRYRLVTEARGNPLALLELPAALSPDQLSGVATLPDVLPLTRHVESAFAARIALLPSRTREALLVLAQDGTGDLRILQRVVGAEPALEHLAPAESAKLVKVDLASRQVEFRHPLVSLAVVECAEEAGLRRIHRLLADLFTDDPERRARHLAEAASGADESVANALEQAAHRKLRRGDAAGSLSALVRAAQFSTAADDRCRRLAQASYLAAHLTGDLGTATRLLAEIRTVGSRFGGSLHSAAAAAYVLVNGDGDVEAAHTLLVAAIENGDHGYDASRTDLVEALHTLLMMCWFAGREDYWPPLYAAIERLRPRPPELLLLMSRTLPDAARTSPGQRRRLAELIDRQQEWREPHELVRLHTSAIYLDLLDGCRARAWTLVESGRSGGAVRSALSALLHLGLDDFAAGRWEEAERLADEGLALAKSHGYTFVTWFFYLHKALLAAVRGDAEADRWADELTRVTTARKAHGAARTAHHPRALTAAGRGDWEAAYQHASRLSPAGRLAPYTSHALWVALDLVEAAVRTGRTAEAKAHTRAIREAELPDLSPRLALLTLAAEALAAPAEEALALFERAVSAPGAHHWPFDYARVQFLYGERLRRDGDVAEARSHLSTALAIFQRLGATPWANRAGAELRAAGRNHPLPIVGGRGSGSLTATEVEIAMLAAEGLTNKQIGERLYLSHRTVGTHLYRIFPKLGITSRAALRDALSQ</sequence>
<dbReference type="RefSeq" id="WP_189892304.1">
    <property type="nucleotide sequence ID" value="NZ_BMVN01000032.1"/>
</dbReference>
<dbReference type="PANTHER" id="PTHR16305:SF35">
    <property type="entry name" value="TRANSCRIPTIONAL ACTIVATOR DOMAIN"/>
    <property type="match status" value="1"/>
</dbReference>
<dbReference type="InterPro" id="IPR041664">
    <property type="entry name" value="AAA_16"/>
</dbReference>
<evidence type="ECO:0000259" key="3">
    <source>
        <dbReference type="PROSITE" id="PS50043"/>
    </source>
</evidence>
<gene>
    <name evidence="4" type="ORF">GCM10010345_67550</name>
</gene>
<dbReference type="Gene3D" id="1.25.40.10">
    <property type="entry name" value="Tetratricopeptide repeat domain"/>
    <property type="match status" value="1"/>
</dbReference>
<keyword evidence="2" id="KW-0067">ATP-binding</keyword>
<keyword evidence="1" id="KW-0547">Nucleotide-binding</keyword>
<dbReference type="InterPro" id="IPR016032">
    <property type="entry name" value="Sig_transdc_resp-reg_C-effctor"/>
</dbReference>
<evidence type="ECO:0000313" key="5">
    <source>
        <dbReference type="Proteomes" id="UP000653644"/>
    </source>
</evidence>
<keyword evidence="5" id="KW-1185">Reference proteome</keyword>
<evidence type="ECO:0000256" key="1">
    <source>
        <dbReference type="ARBA" id="ARBA00022741"/>
    </source>
</evidence>
<dbReference type="PANTHER" id="PTHR16305">
    <property type="entry name" value="TESTICULAR SOLUBLE ADENYLYL CYCLASE"/>
    <property type="match status" value="1"/>
</dbReference>
<dbReference type="SUPFAM" id="SSF52540">
    <property type="entry name" value="P-loop containing nucleoside triphosphate hydrolases"/>
    <property type="match status" value="1"/>
</dbReference>
<comment type="caution">
    <text evidence="4">The sequence shown here is derived from an EMBL/GenBank/DDBJ whole genome shotgun (WGS) entry which is preliminary data.</text>
</comment>
<dbReference type="Gene3D" id="3.40.50.300">
    <property type="entry name" value="P-loop containing nucleotide triphosphate hydrolases"/>
    <property type="match status" value="1"/>
</dbReference>
<feature type="domain" description="HTH luxR-type" evidence="3">
    <location>
        <begin position="856"/>
        <end position="919"/>
    </location>
</feature>
<dbReference type="InterPro" id="IPR027417">
    <property type="entry name" value="P-loop_NTPase"/>
</dbReference>
<evidence type="ECO:0000256" key="2">
    <source>
        <dbReference type="ARBA" id="ARBA00022840"/>
    </source>
</evidence>
<dbReference type="Pfam" id="PF00196">
    <property type="entry name" value="GerE"/>
    <property type="match status" value="1"/>
</dbReference>
<dbReference type="SMART" id="SM00421">
    <property type="entry name" value="HTH_LUXR"/>
    <property type="match status" value="1"/>
</dbReference>